<dbReference type="FunCoup" id="A0A1S3K616">
    <property type="interactions" value="1685"/>
</dbReference>
<dbReference type="GO" id="GO:0005737">
    <property type="term" value="C:cytoplasm"/>
    <property type="evidence" value="ECO:0007669"/>
    <property type="project" value="TreeGrafter"/>
</dbReference>
<evidence type="ECO:0000256" key="3">
    <source>
        <dbReference type="SAM" id="Coils"/>
    </source>
</evidence>
<feature type="compositionally biased region" description="Acidic residues" evidence="4">
    <location>
        <begin position="1"/>
        <end position="16"/>
    </location>
</feature>
<dbReference type="GeneID" id="106178980"/>
<evidence type="ECO:0000256" key="2">
    <source>
        <dbReference type="ARBA" id="ARBA00023054"/>
    </source>
</evidence>
<reference evidence="6" key="1">
    <citation type="submission" date="2025-08" db="UniProtKB">
        <authorList>
            <consortium name="RefSeq"/>
        </authorList>
    </citation>
    <scope>IDENTIFICATION</scope>
    <source>
        <tissue evidence="6">Gonads</tissue>
    </source>
</reference>
<dbReference type="PANTHER" id="PTHR19423:SF1">
    <property type="entry name" value="SH3 DOMAIN-BINDING PROTEIN 5"/>
    <property type="match status" value="1"/>
</dbReference>
<keyword evidence="5" id="KW-1185">Reference proteome</keyword>
<evidence type="ECO:0000313" key="5">
    <source>
        <dbReference type="Proteomes" id="UP000085678"/>
    </source>
</evidence>
<dbReference type="InParanoid" id="A0A1S3K616"/>
<comment type="similarity">
    <text evidence="1">Belongs to the SH3BP5 family.</text>
</comment>
<feature type="compositionally biased region" description="Basic residues" evidence="4">
    <location>
        <begin position="426"/>
        <end position="439"/>
    </location>
</feature>
<feature type="coiled-coil region" evidence="3">
    <location>
        <begin position="194"/>
        <end position="235"/>
    </location>
</feature>
<feature type="coiled-coil region" evidence="3">
    <location>
        <begin position="21"/>
        <end position="118"/>
    </location>
</feature>
<evidence type="ECO:0000256" key="4">
    <source>
        <dbReference type="SAM" id="MobiDB-lite"/>
    </source>
</evidence>
<dbReference type="RefSeq" id="XP_013417874.1">
    <property type="nucleotide sequence ID" value="XM_013562420.1"/>
</dbReference>
<dbReference type="GO" id="GO:0035556">
    <property type="term" value="P:intracellular signal transduction"/>
    <property type="evidence" value="ECO:0007669"/>
    <property type="project" value="InterPro"/>
</dbReference>
<protein>
    <submittedName>
        <fullName evidence="6">SH3 domain-binding protein 5-like</fullName>
    </submittedName>
</protein>
<feature type="compositionally biased region" description="Basic residues" evidence="4">
    <location>
        <begin position="396"/>
        <end position="408"/>
    </location>
</feature>
<dbReference type="STRING" id="7574.A0A1S3K616"/>
<feature type="compositionally biased region" description="Low complexity" evidence="4">
    <location>
        <begin position="254"/>
        <end position="270"/>
    </location>
</feature>
<feature type="region of interest" description="Disordered" evidence="4">
    <location>
        <begin position="383"/>
        <end position="442"/>
    </location>
</feature>
<dbReference type="KEGG" id="lak:106178980"/>
<sequence>MEEFEGSTESDEQEEPIDPRIQEELEKLNTATDEINKLETELDEARARFRSTLNESGHRLTQLYRKYKRNVDKARPYYDARREAEQAQEETHRAAREFQRANSLYKAAKETIQLAEQRLLDADPSEKREFDSAWQEMLNHATMRVMESEQEKGKSEMEHHKKASFYEAAQHKVLLLEKKFKRAISNSKPYYAVKLDLEKQLEQQKIDVEDLQRAISAAKHKYSAALKNLERISEEVHLRRKSRVGQFKLPPREPGVGAESVSSESSLPEVNLDKLEKGSYAGGLSDDDDIESVDSRDNGLEDSLELKPRSFSKDSDKNVTFSTDQEEIDADLDHTLHQGAVEDVHSKMIPSETRASMGDGSSETEQPDAVLPTSSILLNDNVDNFVPPEPSTEVHHHQHHHHHHHHHHMDQSHLALPPSGGGASHPHNRHSSHEQRRHSLQPPDIVAATKRRANSVLVMPGHSESLLEPGAPVSRERRTSKVTQGLAHLNVNDLLLQHAQSEGQS</sequence>
<feature type="compositionally biased region" description="Basic and acidic residues" evidence="4">
    <location>
        <begin position="293"/>
        <end position="317"/>
    </location>
</feature>
<gene>
    <name evidence="6" type="primary">LOC106178980</name>
</gene>
<accession>A0A1S3K616</accession>
<dbReference type="AlphaFoldDB" id="A0A1S3K616"/>
<dbReference type="PANTHER" id="PTHR19423">
    <property type="entry name" value="SH3 DOMAIN-BINDING PROTEIN 5"/>
    <property type="match status" value="1"/>
</dbReference>
<evidence type="ECO:0000313" key="6">
    <source>
        <dbReference type="RefSeq" id="XP_013417874.1"/>
    </source>
</evidence>
<feature type="region of interest" description="Disordered" evidence="4">
    <location>
        <begin position="245"/>
        <end position="320"/>
    </location>
</feature>
<dbReference type="OrthoDB" id="446789at2759"/>
<name>A0A1S3K616_LINAN</name>
<evidence type="ECO:0000256" key="1">
    <source>
        <dbReference type="ARBA" id="ARBA00007796"/>
    </source>
</evidence>
<dbReference type="InterPro" id="IPR007940">
    <property type="entry name" value="SH3BP5"/>
</dbReference>
<dbReference type="Proteomes" id="UP000085678">
    <property type="component" value="Unplaced"/>
</dbReference>
<organism evidence="5 6">
    <name type="scientific">Lingula anatina</name>
    <name type="common">Brachiopod</name>
    <name type="synonym">Lingula unguis</name>
    <dbReference type="NCBI Taxonomy" id="7574"/>
    <lineage>
        <taxon>Eukaryota</taxon>
        <taxon>Metazoa</taxon>
        <taxon>Spiralia</taxon>
        <taxon>Lophotrochozoa</taxon>
        <taxon>Brachiopoda</taxon>
        <taxon>Linguliformea</taxon>
        <taxon>Lingulata</taxon>
        <taxon>Lingulida</taxon>
        <taxon>Linguloidea</taxon>
        <taxon>Lingulidae</taxon>
        <taxon>Lingula</taxon>
    </lineage>
</organism>
<feature type="region of interest" description="Disordered" evidence="4">
    <location>
        <begin position="342"/>
        <end position="367"/>
    </location>
</feature>
<feature type="region of interest" description="Disordered" evidence="4">
    <location>
        <begin position="1"/>
        <end position="20"/>
    </location>
</feature>
<keyword evidence="2 3" id="KW-0175">Coiled coil</keyword>
<proteinExistence type="inferred from homology"/>
<dbReference type="GO" id="GO:0004860">
    <property type="term" value="F:protein kinase inhibitor activity"/>
    <property type="evidence" value="ECO:0007669"/>
    <property type="project" value="TreeGrafter"/>
</dbReference>
<dbReference type="Pfam" id="PF05276">
    <property type="entry name" value="SH3BP5"/>
    <property type="match status" value="1"/>
</dbReference>